<feature type="signal peptide" evidence="2">
    <location>
        <begin position="1"/>
        <end position="23"/>
    </location>
</feature>
<dbReference type="InterPro" id="IPR040361">
    <property type="entry name" value="TPD1"/>
</dbReference>
<sequence>MAGRVMKILAICLLLSICNRGNAQHCKLSDLVVTQTGVLLGVNGNAKYTVVVENRCICSQADVKLSCAGFSSSMGVSPDVLSADGDGKLCTLNGGRPIGMGANYAIRFSYTWRSKIDLKPVSSTIACS</sequence>
<keyword evidence="1 2" id="KW-0732">Signal</keyword>
<dbReference type="AlphaFoldDB" id="A0AAQ3PJS2"/>
<accession>A0AAQ3PJS2</accession>
<evidence type="ECO:0000256" key="2">
    <source>
        <dbReference type="SAM" id="SignalP"/>
    </source>
</evidence>
<dbReference type="GO" id="GO:0001709">
    <property type="term" value="P:cell fate determination"/>
    <property type="evidence" value="ECO:0007669"/>
    <property type="project" value="TreeGrafter"/>
</dbReference>
<feature type="chain" id="PRO_5043029319" evidence="2">
    <location>
        <begin position="24"/>
        <end position="128"/>
    </location>
</feature>
<organism evidence="3 4">
    <name type="scientific">Paspalum notatum var. saurae</name>
    <dbReference type="NCBI Taxonomy" id="547442"/>
    <lineage>
        <taxon>Eukaryota</taxon>
        <taxon>Viridiplantae</taxon>
        <taxon>Streptophyta</taxon>
        <taxon>Embryophyta</taxon>
        <taxon>Tracheophyta</taxon>
        <taxon>Spermatophyta</taxon>
        <taxon>Magnoliopsida</taxon>
        <taxon>Liliopsida</taxon>
        <taxon>Poales</taxon>
        <taxon>Poaceae</taxon>
        <taxon>PACMAD clade</taxon>
        <taxon>Panicoideae</taxon>
        <taxon>Andropogonodae</taxon>
        <taxon>Paspaleae</taxon>
        <taxon>Paspalinae</taxon>
        <taxon>Paspalum</taxon>
    </lineage>
</organism>
<evidence type="ECO:0000256" key="1">
    <source>
        <dbReference type="ARBA" id="ARBA00022729"/>
    </source>
</evidence>
<name>A0AAQ3PJS2_PASNO</name>
<dbReference type="PANTHER" id="PTHR33184">
    <property type="entry name" value="PROTEIN TAPETUM DETERMINANT 1-LIKE-RELATED"/>
    <property type="match status" value="1"/>
</dbReference>
<evidence type="ECO:0000313" key="3">
    <source>
        <dbReference type="EMBL" id="WVZ51470.1"/>
    </source>
</evidence>
<gene>
    <name evidence="3" type="ORF">U9M48_002615</name>
</gene>
<keyword evidence="4" id="KW-1185">Reference proteome</keyword>
<dbReference type="PANTHER" id="PTHR33184:SF50">
    <property type="entry name" value="PUTATIVE-RELATED"/>
    <property type="match status" value="1"/>
</dbReference>
<dbReference type="EMBL" id="CP144745">
    <property type="protein sequence ID" value="WVZ51470.1"/>
    <property type="molecule type" value="Genomic_DNA"/>
</dbReference>
<evidence type="ECO:0000313" key="4">
    <source>
        <dbReference type="Proteomes" id="UP001341281"/>
    </source>
</evidence>
<protein>
    <submittedName>
        <fullName evidence="3">Uncharacterized protein</fullName>
    </submittedName>
</protein>
<proteinExistence type="predicted"/>
<reference evidence="3 4" key="1">
    <citation type="submission" date="2024-02" db="EMBL/GenBank/DDBJ databases">
        <title>High-quality chromosome-scale genome assembly of Pensacola bahiagrass (Paspalum notatum Flugge var. saurae).</title>
        <authorList>
            <person name="Vega J.M."/>
            <person name="Podio M."/>
            <person name="Orjuela J."/>
            <person name="Siena L.A."/>
            <person name="Pessino S.C."/>
            <person name="Combes M.C."/>
            <person name="Mariac C."/>
            <person name="Albertini E."/>
            <person name="Pupilli F."/>
            <person name="Ortiz J.P.A."/>
            <person name="Leblanc O."/>
        </authorList>
    </citation>
    <scope>NUCLEOTIDE SEQUENCE [LARGE SCALE GENOMIC DNA]</scope>
    <source>
        <strain evidence="3">R1</strain>
        <tissue evidence="3">Leaf</tissue>
    </source>
</reference>
<dbReference type="Pfam" id="PF24068">
    <property type="entry name" value="TPD1_C"/>
    <property type="match status" value="1"/>
</dbReference>
<dbReference type="Proteomes" id="UP001341281">
    <property type="component" value="Chromosome 01"/>
</dbReference>